<dbReference type="PANTHER" id="PTHR43394:SF1">
    <property type="entry name" value="ATP-BINDING CASSETTE SUB-FAMILY B MEMBER 10, MITOCHONDRIAL"/>
    <property type="match status" value="1"/>
</dbReference>
<evidence type="ECO:0000256" key="5">
    <source>
        <dbReference type="ARBA" id="ARBA00022741"/>
    </source>
</evidence>
<dbReference type="Gene3D" id="1.20.1560.10">
    <property type="entry name" value="ABC transporter type 1, transmembrane domain"/>
    <property type="match status" value="1"/>
</dbReference>
<dbReference type="InterPro" id="IPR011527">
    <property type="entry name" value="ABC1_TM_dom"/>
</dbReference>
<name>A0A172ZIH1_9BACL</name>
<dbReference type="PROSITE" id="PS50929">
    <property type="entry name" value="ABC_TM1F"/>
    <property type="match status" value="1"/>
</dbReference>
<sequence>MWKLRVLLKPYWLWCILAPLLMVLEVSMDLLQPTLMASIVDKGLMKNDLSHIISTGGIMLGVALIGLLGGVGCTIFSSIASQNFGNDLRIRLFEHIQTFSNRNLDQLKTGSLITRLTNDVVQMQNFVQLVLRTIRSPLLLVGSLVMAIRISPALTLILLVSVPVLFIILYALIRFSFPLFTKMQSRLDGVNTVLQENLAGIRVIKAFVRAEHEQQRFDRANQEYTDTAIRAVRLLALNMPIMMLILNISIVAVLWFGGIQSWKGQLSVGELIAFINYVTQLLMSMLMLSSRLTMVSRAKVSADRINEVLDTRSEISDDSNQEKVMIRKGQIEFHNVSFAYDRADENLVLEHISFTARPGETVAILGATGAGKSTLVSLIPRLYEVNAGSITIDDTDIRMIPIDHLRSRIGLVMQQSILFSGTIRDNIRYGRPDATEEEVEQAARAAEAHSFISSLPNGYDTLLGQRGINLSGGQKQRLSIARALLIQPAILIMDDSTSALDAVTESRIRLLLRHKMKESTNILIAQRVSSIIDADHILVLDNGRIAAQGTHQELMSSSAIYRDIRQSQLGEEEVAYVQS</sequence>
<evidence type="ECO:0000256" key="1">
    <source>
        <dbReference type="ARBA" id="ARBA00004651"/>
    </source>
</evidence>
<organism evidence="12 13">
    <name type="scientific">Paenibacillus bovis</name>
    <dbReference type="NCBI Taxonomy" id="1616788"/>
    <lineage>
        <taxon>Bacteria</taxon>
        <taxon>Bacillati</taxon>
        <taxon>Bacillota</taxon>
        <taxon>Bacilli</taxon>
        <taxon>Bacillales</taxon>
        <taxon>Paenibacillaceae</taxon>
        <taxon>Paenibacillus</taxon>
    </lineage>
</organism>
<evidence type="ECO:0000256" key="7">
    <source>
        <dbReference type="ARBA" id="ARBA00022989"/>
    </source>
</evidence>
<accession>A0A172ZIH1</accession>
<evidence type="ECO:0000313" key="12">
    <source>
        <dbReference type="EMBL" id="ANF97087.1"/>
    </source>
</evidence>
<dbReference type="STRING" id="1616788.AR543_14460"/>
<keyword evidence="3" id="KW-1003">Cell membrane</keyword>
<evidence type="ECO:0000256" key="2">
    <source>
        <dbReference type="ARBA" id="ARBA00022448"/>
    </source>
</evidence>
<keyword evidence="13" id="KW-1185">Reference proteome</keyword>
<dbReference type="CDD" id="cd18548">
    <property type="entry name" value="ABC_6TM_Tm287_like"/>
    <property type="match status" value="1"/>
</dbReference>
<feature type="transmembrane region" description="Helical" evidence="9">
    <location>
        <begin position="12"/>
        <end position="31"/>
    </location>
</feature>
<evidence type="ECO:0000256" key="8">
    <source>
        <dbReference type="ARBA" id="ARBA00023136"/>
    </source>
</evidence>
<dbReference type="SUPFAM" id="SSF90123">
    <property type="entry name" value="ABC transporter transmembrane region"/>
    <property type="match status" value="1"/>
</dbReference>
<feature type="transmembrane region" description="Helical" evidence="9">
    <location>
        <begin position="271"/>
        <end position="289"/>
    </location>
</feature>
<reference evidence="12 13" key="2">
    <citation type="journal article" date="2016" name="Int. J. Syst. Evol. Microbiol.">
        <title>Paenibacillus bovis sp. nov., isolated from raw yak (Bos grunniens) milk.</title>
        <authorList>
            <person name="Gao C."/>
            <person name="Han J."/>
            <person name="Liu Z."/>
            <person name="Xu X."/>
            <person name="Hang F."/>
            <person name="Wu Z."/>
        </authorList>
    </citation>
    <scope>NUCLEOTIDE SEQUENCE [LARGE SCALE GENOMIC DNA]</scope>
    <source>
        <strain evidence="12 13">BD3526</strain>
    </source>
</reference>
<evidence type="ECO:0000256" key="4">
    <source>
        <dbReference type="ARBA" id="ARBA00022692"/>
    </source>
</evidence>
<feature type="transmembrane region" description="Helical" evidence="9">
    <location>
        <begin position="234"/>
        <end position="259"/>
    </location>
</feature>
<dbReference type="Gene3D" id="3.40.50.300">
    <property type="entry name" value="P-loop containing nucleotide triphosphate hydrolases"/>
    <property type="match status" value="1"/>
</dbReference>
<dbReference type="GO" id="GO:0005886">
    <property type="term" value="C:plasma membrane"/>
    <property type="evidence" value="ECO:0007669"/>
    <property type="project" value="UniProtKB-SubCell"/>
</dbReference>
<evidence type="ECO:0000256" key="6">
    <source>
        <dbReference type="ARBA" id="ARBA00022840"/>
    </source>
</evidence>
<keyword evidence="5" id="KW-0547">Nucleotide-binding</keyword>
<dbReference type="RefSeq" id="WP_060535203.1">
    <property type="nucleotide sequence ID" value="NZ_CP013023.1"/>
</dbReference>
<dbReference type="InterPro" id="IPR003439">
    <property type="entry name" value="ABC_transporter-like_ATP-bd"/>
</dbReference>
<dbReference type="Proteomes" id="UP000078148">
    <property type="component" value="Chromosome"/>
</dbReference>
<dbReference type="SUPFAM" id="SSF52540">
    <property type="entry name" value="P-loop containing nucleoside triphosphate hydrolases"/>
    <property type="match status" value="1"/>
</dbReference>
<gene>
    <name evidence="12" type="ORF">AR543_14460</name>
</gene>
<comment type="subcellular location">
    <subcellularLocation>
        <location evidence="1">Cell membrane</location>
        <topology evidence="1">Multi-pass membrane protein</topology>
    </subcellularLocation>
</comment>
<feature type="domain" description="ABC transmembrane type-1" evidence="11">
    <location>
        <begin position="16"/>
        <end position="297"/>
    </location>
</feature>
<dbReference type="GO" id="GO:0015421">
    <property type="term" value="F:ABC-type oligopeptide transporter activity"/>
    <property type="evidence" value="ECO:0007669"/>
    <property type="project" value="TreeGrafter"/>
</dbReference>
<dbReference type="KEGG" id="pbv:AR543_14460"/>
<dbReference type="SMART" id="SM00382">
    <property type="entry name" value="AAA"/>
    <property type="match status" value="1"/>
</dbReference>
<reference evidence="13" key="1">
    <citation type="submission" date="2015-10" db="EMBL/GenBank/DDBJ databases">
        <title>Genome of Paenibacillus bovis sp. nov.</title>
        <authorList>
            <person name="Wu Z."/>
            <person name="Gao C."/>
            <person name="Liu Z."/>
            <person name="Zheng H."/>
        </authorList>
    </citation>
    <scope>NUCLEOTIDE SEQUENCE [LARGE SCALE GENOMIC DNA]</scope>
    <source>
        <strain evidence="13">BD3526</strain>
    </source>
</reference>
<dbReference type="InterPro" id="IPR036640">
    <property type="entry name" value="ABC1_TM_sf"/>
</dbReference>
<feature type="transmembrane region" description="Helical" evidence="9">
    <location>
        <begin position="51"/>
        <end position="79"/>
    </location>
</feature>
<dbReference type="EMBL" id="CP013023">
    <property type="protein sequence ID" value="ANF97087.1"/>
    <property type="molecule type" value="Genomic_DNA"/>
</dbReference>
<evidence type="ECO:0000256" key="3">
    <source>
        <dbReference type="ARBA" id="ARBA00022475"/>
    </source>
</evidence>
<dbReference type="PROSITE" id="PS00211">
    <property type="entry name" value="ABC_TRANSPORTER_1"/>
    <property type="match status" value="1"/>
</dbReference>
<evidence type="ECO:0000256" key="9">
    <source>
        <dbReference type="SAM" id="Phobius"/>
    </source>
</evidence>
<dbReference type="Pfam" id="PF00664">
    <property type="entry name" value="ABC_membrane"/>
    <property type="match status" value="1"/>
</dbReference>
<evidence type="ECO:0000259" key="11">
    <source>
        <dbReference type="PROSITE" id="PS50929"/>
    </source>
</evidence>
<dbReference type="PANTHER" id="PTHR43394">
    <property type="entry name" value="ATP-DEPENDENT PERMEASE MDL1, MITOCHONDRIAL"/>
    <property type="match status" value="1"/>
</dbReference>
<dbReference type="PROSITE" id="PS50893">
    <property type="entry name" value="ABC_TRANSPORTER_2"/>
    <property type="match status" value="1"/>
</dbReference>
<evidence type="ECO:0000313" key="13">
    <source>
        <dbReference type="Proteomes" id="UP000078148"/>
    </source>
</evidence>
<feature type="transmembrane region" description="Helical" evidence="9">
    <location>
        <begin position="129"/>
        <end position="150"/>
    </location>
</feature>
<dbReference type="Pfam" id="PF00005">
    <property type="entry name" value="ABC_tran"/>
    <property type="match status" value="1"/>
</dbReference>
<keyword evidence="6 12" id="KW-0067">ATP-binding</keyword>
<dbReference type="InterPro" id="IPR017871">
    <property type="entry name" value="ABC_transporter-like_CS"/>
</dbReference>
<keyword evidence="4 9" id="KW-0812">Transmembrane</keyword>
<dbReference type="AlphaFoldDB" id="A0A172ZIH1"/>
<proteinExistence type="predicted"/>
<dbReference type="InterPro" id="IPR039421">
    <property type="entry name" value="Type_1_exporter"/>
</dbReference>
<keyword evidence="2" id="KW-0813">Transport</keyword>
<protein>
    <submittedName>
        <fullName evidence="12">Multidrug ABC transporter ATP-binding protein</fullName>
    </submittedName>
</protein>
<evidence type="ECO:0000259" key="10">
    <source>
        <dbReference type="PROSITE" id="PS50893"/>
    </source>
</evidence>
<dbReference type="GO" id="GO:0016887">
    <property type="term" value="F:ATP hydrolysis activity"/>
    <property type="evidence" value="ECO:0007669"/>
    <property type="project" value="InterPro"/>
</dbReference>
<keyword evidence="8 9" id="KW-0472">Membrane</keyword>
<dbReference type="InterPro" id="IPR003593">
    <property type="entry name" value="AAA+_ATPase"/>
</dbReference>
<feature type="domain" description="ABC transporter" evidence="10">
    <location>
        <begin position="331"/>
        <end position="567"/>
    </location>
</feature>
<feature type="transmembrane region" description="Helical" evidence="9">
    <location>
        <begin position="156"/>
        <end position="177"/>
    </location>
</feature>
<dbReference type="FunFam" id="1.20.1560.10:FF:000040">
    <property type="entry name" value="Multidrug ABC transporter ATP-binding protein"/>
    <property type="match status" value="1"/>
</dbReference>
<dbReference type="OrthoDB" id="9770415at2"/>
<keyword evidence="7 9" id="KW-1133">Transmembrane helix</keyword>
<dbReference type="GO" id="GO:0005524">
    <property type="term" value="F:ATP binding"/>
    <property type="evidence" value="ECO:0007669"/>
    <property type="project" value="UniProtKB-KW"/>
</dbReference>
<dbReference type="FunFam" id="3.40.50.300:FF:000221">
    <property type="entry name" value="Multidrug ABC transporter ATP-binding protein"/>
    <property type="match status" value="1"/>
</dbReference>
<dbReference type="InterPro" id="IPR027417">
    <property type="entry name" value="P-loop_NTPase"/>
</dbReference>